<keyword evidence="5" id="KW-1185">Reference proteome</keyword>
<comment type="caution">
    <text evidence="4">The sequence shown here is derived from an EMBL/GenBank/DDBJ whole genome shotgun (WGS) entry which is preliminary data.</text>
</comment>
<evidence type="ECO:0000256" key="2">
    <source>
        <dbReference type="SAM" id="Phobius"/>
    </source>
</evidence>
<feature type="region of interest" description="Disordered" evidence="1">
    <location>
        <begin position="387"/>
        <end position="409"/>
    </location>
</feature>
<reference evidence="4 5" key="1">
    <citation type="journal article" date="2014" name="Int. J. Syst. Evol. Microbiol.">
        <title>Sneathiella chungangensis sp. nov., isolated from a marine sand, and emended description of the genus Sneathiella.</title>
        <authorList>
            <person name="Siamphan C."/>
            <person name="Kim H."/>
            <person name="Lee J.S."/>
            <person name="Kim W."/>
        </authorList>
    </citation>
    <scope>NUCLEOTIDE SEQUENCE [LARGE SCALE GENOMIC DNA]</scope>
    <source>
        <strain evidence="4 5">KCTC 32476</strain>
    </source>
</reference>
<dbReference type="Proteomes" id="UP000445696">
    <property type="component" value="Unassembled WGS sequence"/>
</dbReference>
<protein>
    <recommendedName>
        <fullName evidence="3">DUF6161 domain-containing protein</fullName>
    </recommendedName>
</protein>
<name>A0A845M8S1_9PROT</name>
<feature type="domain" description="DUF6161" evidence="3">
    <location>
        <begin position="198"/>
        <end position="383"/>
    </location>
</feature>
<evidence type="ECO:0000313" key="5">
    <source>
        <dbReference type="Proteomes" id="UP000445696"/>
    </source>
</evidence>
<dbReference type="InterPro" id="IPR046159">
    <property type="entry name" value="DUF6161"/>
</dbReference>
<dbReference type="EMBL" id="WTVA01000001">
    <property type="protein sequence ID" value="MZR20879.1"/>
    <property type="molecule type" value="Genomic_DNA"/>
</dbReference>
<organism evidence="4 5">
    <name type="scientific">Sneathiella chungangensis</name>
    <dbReference type="NCBI Taxonomy" id="1418234"/>
    <lineage>
        <taxon>Bacteria</taxon>
        <taxon>Pseudomonadati</taxon>
        <taxon>Pseudomonadota</taxon>
        <taxon>Alphaproteobacteria</taxon>
        <taxon>Sneathiellales</taxon>
        <taxon>Sneathiellaceae</taxon>
        <taxon>Sneathiella</taxon>
    </lineage>
</organism>
<keyword evidence="2" id="KW-1133">Transmembrane helix</keyword>
<sequence>MTGKYSADEPIEIRLNTSETFVFKDVSEIKEWLEDEINLWEEFSEKTKNEGIYRDRDSSYLIKSDLIQAKDALNGYLNLVVGDEEEYEDEYKKQVYDAFREKLDNLMNSERFVSARSSSGRSIITLSDYDPAAALMLLAATVGQNIPNQNILNLTKYIDGIARGRVAQIDATILKKSHEELSNVIAKDWNKIKDEIYLELSKNQKQNDDALMNVENSIKKFEDEKNKIIEKFSNFYKTATEQVQTLEDTYHKKLQLEAPATYWSSRKTNQRWAAALFAVIFIACILGALGLAYKYVDEIFAHIPRNNNGDIGLASIVVVSIPAAAIAWGLRVFAKLFIHNLNLASDAAQRQTMVATYLALANDEKANLGNDERILILNALFRPTDADKNHDAPPPNLLDIAKSASGKGA</sequence>
<keyword evidence="2" id="KW-0472">Membrane</keyword>
<dbReference type="OrthoDB" id="8365671at2"/>
<evidence type="ECO:0000259" key="3">
    <source>
        <dbReference type="Pfam" id="PF19658"/>
    </source>
</evidence>
<accession>A0A845M8S1</accession>
<evidence type="ECO:0000313" key="4">
    <source>
        <dbReference type="EMBL" id="MZR20879.1"/>
    </source>
</evidence>
<feature type="transmembrane region" description="Helical" evidence="2">
    <location>
        <begin position="272"/>
        <end position="293"/>
    </location>
</feature>
<proteinExistence type="predicted"/>
<dbReference type="AlphaFoldDB" id="A0A845M8S1"/>
<keyword evidence="2" id="KW-0812">Transmembrane</keyword>
<gene>
    <name evidence="4" type="ORF">GQF03_00870</name>
</gene>
<feature type="transmembrane region" description="Helical" evidence="2">
    <location>
        <begin position="313"/>
        <end position="334"/>
    </location>
</feature>
<dbReference type="Pfam" id="PF19658">
    <property type="entry name" value="DUF6161"/>
    <property type="match status" value="1"/>
</dbReference>
<dbReference type="RefSeq" id="WP_161337301.1">
    <property type="nucleotide sequence ID" value="NZ_JBHSDG010000002.1"/>
</dbReference>
<evidence type="ECO:0000256" key="1">
    <source>
        <dbReference type="SAM" id="MobiDB-lite"/>
    </source>
</evidence>